<comment type="caution">
    <text evidence="1">The sequence shown here is derived from an EMBL/GenBank/DDBJ whole genome shotgun (WGS) entry which is preliminary data.</text>
</comment>
<accession>A0AAJ5EGZ3</accession>
<dbReference type="AlphaFoldDB" id="A0AAJ5EGZ3"/>
<gene>
    <name evidence="1" type="ORF">E4031_00230</name>
</gene>
<evidence type="ECO:0000313" key="2">
    <source>
        <dbReference type="Proteomes" id="UP000297725"/>
    </source>
</evidence>
<evidence type="ECO:0000313" key="1">
    <source>
        <dbReference type="EMBL" id="TFZ43466.1"/>
    </source>
</evidence>
<sequence length="76" mass="8629">MLMMSNIEIGQVVEFKSDMLSCPAMGIVEKLYDNSCIVSVKEFHPEDDNKIHELISRIVVRYRDIQVQSSEVAVVA</sequence>
<evidence type="ECO:0008006" key="3">
    <source>
        <dbReference type="Google" id="ProtNLM"/>
    </source>
</evidence>
<dbReference type="Proteomes" id="UP000297725">
    <property type="component" value="Unassembled WGS sequence"/>
</dbReference>
<proteinExistence type="predicted"/>
<dbReference type="RefSeq" id="WP_135253311.1">
    <property type="nucleotide sequence ID" value="NZ_SRHU01000001.1"/>
</dbReference>
<dbReference type="EMBL" id="SRHU01000001">
    <property type="protein sequence ID" value="TFZ43466.1"/>
    <property type="molecule type" value="Genomic_DNA"/>
</dbReference>
<protein>
    <recommendedName>
        <fullName evidence="3">DUF2187 domain-containing protein</fullName>
    </recommendedName>
</protein>
<organism evidence="1 2">
    <name type="scientific">Vagococcus xieshaowenii</name>
    <dbReference type="NCBI Taxonomy" id="2562451"/>
    <lineage>
        <taxon>Bacteria</taxon>
        <taxon>Bacillati</taxon>
        <taxon>Bacillota</taxon>
        <taxon>Bacilli</taxon>
        <taxon>Lactobacillales</taxon>
        <taxon>Enterococcaceae</taxon>
        <taxon>Vagococcus</taxon>
    </lineage>
</organism>
<reference evidence="1 2" key="1">
    <citation type="submission" date="2019-03" db="EMBL/GenBank/DDBJ databases">
        <title>Vagococcus sp. was isolated fron gut of Carduelis flavirostris.</title>
        <authorList>
            <person name="Ge Y."/>
        </authorList>
    </citation>
    <scope>NUCLEOTIDE SEQUENCE [LARGE SCALE GENOMIC DNA]</scope>
    <source>
        <strain evidence="1 2">CF-210</strain>
    </source>
</reference>
<name>A0AAJ5EGZ3_9ENTE</name>